<feature type="region of interest" description="Disordered" evidence="1">
    <location>
        <begin position="60"/>
        <end position="154"/>
    </location>
</feature>
<dbReference type="AlphaFoldDB" id="A0A2W5KHH0"/>
<accession>A0A2W5KHH0</accession>
<feature type="compositionally biased region" description="Acidic residues" evidence="1">
    <location>
        <begin position="99"/>
        <end position="108"/>
    </location>
</feature>
<dbReference type="EMBL" id="QFOZ01000005">
    <property type="protein sequence ID" value="PZP88909.1"/>
    <property type="molecule type" value="Genomic_DNA"/>
</dbReference>
<feature type="compositionally biased region" description="Low complexity" evidence="1">
    <location>
        <begin position="61"/>
        <end position="98"/>
    </location>
</feature>
<feature type="compositionally biased region" description="Low complexity" evidence="1">
    <location>
        <begin position="109"/>
        <end position="132"/>
    </location>
</feature>
<organism evidence="2 3">
    <name type="scientific">Lawsonella clevelandensis</name>
    <dbReference type="NCBI Taxonomy" id="1528099"/>
    <lineage>
        <taxon>Bacteria</taxon>
        <taxon>Bacillati</taxon>
        <taxon>Actinomycetota</taxon>
        <taxon>Actinomycetes</taxon>
        <taxon>Mycobacteriales</taxon>
        <taxon>Lawsonellaceae</taxon>
        <taxon>Lawsonella</taxon>
    </lineage>
</organism>
<sequence length="280" mass="29606">MLPTRHDRFTTLPTTSHDALVRNITTADTARSTHKMRKPQKTLICLFTTVLMGTTLLSGCSSHDSTDTAAHSTTPSSTTVTSSPNASANSGASDTSSSSEEDTSDEADTTQPLDDTSTSPTDVSTPSHTSTPQRHLSPSPTAPEAPDAIQPGSILPQTHLDTKYAPLGVPDMSDPHASPLRPLVIVVSLTRQQTVQLHDKHTGEKISTIGSRLPLGGDALSQLGDALAGSSAFSSQHPNACVRTWVEISFTKWGTYATYVTGTECPARTKITAQLPGFSR</sequence>
<evidence type="ECO:0000256" key="1">
    <source>
        <dbReference type="SAM" id="MobiDB-lite"/>
    </source>
</evidence>
<proteinExistence type="predicted"/>
<evidence type="ECO:0000313" key="3">
    <source>
        <dbReference type="Proteomes" id="UP000248606"/>
    </source>
</evidence>
<gene>
    <name evidence="2" type="ORF">DI579_04765</name>
</gene>
<dbReference type="RefSeq" id="WP_290599187.1">
    <property type="nucleotide sequence ID" value="NZ_CAKZIO010000016.1"/>
</dbReference>
<evidence type="ECO:0000313" key="2">
    <source>
        <dbReference type="EMBL" id="PZP88909.1"/>
    </source>
</evidence>
<name>A0A2W5KHH0_9ACTN</name>
<protein>
    <submittedName>
        <fullName evidence="2">Uncharacterized protein</fullName>
    </submittedName>
</protein>
<reference evidence="2 3" key="1">
    <citation type="submission" date="2017-08" db="EMBL/GenBank/DDBJ databases">
        <title>Infants hospitalized years apart are colonized by the same room-sourced microbial strains.</title>
        <authorList>
            <person name="Brooks B."/>
            <person name="Olm M.R."/>
            <person name="Firek B.A."/>
            <person name="Baker R."/>
            <person name="Thomas B.C."/>
            <person name="Morowitz M.J."/>
            <person name="Banfield J.F."/>
        </authorList>
    </citation>
    <scope>NUCLEOTIDE SEQUENCE [LARGE SCALE GENOMIC DNA]</scope>
    <source>
        <strain evidence="2">S2_006_000_R1_57</strain>
    </source>
</reference>
<dbReference type="Proteomes" id="UP000248606">
    <property type="component" value="Unassembled WGS sequence"/>
</dbReference>
<comment type="caution">
    <text evidence="2">The sequence shown here is derived from an EMBL/GenBank/DDBJ whole genome shotgun (WGS) entry which is preliminary data.</text>
</comment>